<name>A0A853AWE6_9PSEU</name>
<dbReference type="AlphaFoldDB" id="A0A853AWE6"/>
<organism evidence="1 2">
    <name type="scientific">Amycolatopsis endophytica</name>
    <dbReference type="NCBI Taxonomy" id="860233"/>
    <lineage>
        <taxon>Bacteria</taxon>
        <taxon>Bacillati</taxon>
        <taxon>Actinomycetota</taxon>
        <taxon>Actinomycetes</taxon>
        <taxon>Pseudonocardiales</taxon>
        <taxon>Pseudonocardiaceae</taxon>
        <taxon>Amycolatopsis</taxon>
    </lineage>
</organism>
<sequence length="156" mass="17109">MSIAQVSAGGGRHSMADWTDMGLTGVTGDRDQLKAMGDQAQHLLDDAKSGGWAVDEETGTHLRNAITQAEERLSRISLNVERLRNKPPFGNDTYAQQAAAHFQTAMDSDQNSLIPVYQTVPKNLKTIREALDVAISKYDASNEEATQYLGKFKDPE</sequence>
<accession>A0A853AWE6</accession>
<evidence type="ECO:0008006" key="3">
    <source>
        <dbReference type="Google" id="ProtNLM"/>
    </source>
</evidence>
<gene>
    <name evidence="1" type="ORF">HNR02_000301</name>
</gene>
<dbReference type="Proteomes" id="UP000549616">
    <property type="component" value="Unassembled WGS sequence"/>
</dbReference>
<dbReference type="RefSeq" id="WP_246338474.1">
    <property type="nucleotide sequence ID" value="NZ_JACCFK010000001.1"/>
</dbReference>
<comment type="caution">
    <text evidence="1">The sequence shown here is derived from an EMBL/GenBank/DDBJ whole genome shotgun (WGS) entry which is preliminary data.</text>
</comment>
<evidence type="ECO:0000313" key="2">
    <source>
        <dbReference type="Proteomes" id="UP000549616"/>
    </source>
</evidence>
<protein>
    <recommendedName>
        <fullName evidence="3">PE domain-containing protein</fullName>
    </recommendedName>
</protein>
<evidence type="ECO:0000313" key="1">
    <source>
        <dbReference type="EMBL" id="NYI86978.1"/>
    </source>
</evidence>
<keyword evidence="2" id="KW-1185">Reference proteome</keyword>
<reference evidence="1 2" key="1">
    <citation type="submission" date="2020-07" db="EMBL/GenBank/DDBJ databases">
        <title>Sequencing the genomes of 1000 actinobacteria strains.</title>
        <authorList>
            <person name="Klenk H.-P."/>
        </authorList>
    </citation>
    <scope>NUCLEOTIDE SEQUENCE [LARGE SCALE GENOMIC DNA]</scope>
    <source>
        <strain evidence="1 2">DSM 104006</strain>
    </source>
</reference>
<dbReference type="EMBL" id="JACCFK010000001">
    <property type="protein sequence ID" value="NYI86978.1"/>
    <property type="molecule type" value="Genomic_DNA"/>
</dbReference>
<proteinExistence type="predicted"/>